<dbReference type="InterPro" id="IPR002921">
    <property type="entry name" value="Fungal_lipase-type"/>
</dbReference>
<proteinExistence type="predicted"/>
<dbReference type="InterPro" id="IPR029058">
    <property type="entry name" value="AB_hydrolase_fold"/>
</dbReference>
<dbReference type="EMBL" id="CBSY010000111">
    <property type="protein sequence ID" value="CDH19248.1"/>
    <property type="molecule type" value="Genomic_DNA"/>
</dbReference>
<protein>
    <recommendedName>
        <fullName evidence="1">Fungal lipase-type domain-containing protein</fullName>
    </recommendedName>
</protein>
<dbReference type="RefSeq" id="WP_038247351.1">
    <property type="nucleotide sequence ID" value="NZ_CAWLZI010000186.1"/>
</dbReference>
<dbReference type="Proteomes" id="UP000028500">
    <property type="component" value="Unassembled WGS sequence"/>
</dbReference>
<dbReference type="AlphaFoldDB" id="A0A077PDM9"/>
<dbReference type="Pfam" id="PF01764">
    <property type="entry name" value="Lipase_3"/>
    <property type="match status" value="1"/>
</dbReference>
<dbReference type="InterPro" id="IPR051218">
    <property type="entry name" value="Sec_MonoDiacylglyc_Lipase"/>
</dbReference>
<evidence type="ECO:0000259" key="1">
    <source>
        <dbReference type="Pfam" id="PF01764"/>
    </source>
</evidence>
<dbReference type="GO" id="GO:0006629">
    <property type="term" value="P:lipid metabolic process"/>
    <property type="evidence" value="ECO:0007669"/>
    <property type="project" value="InterPro"/>
</dbReference>
<evidence type="ECO:0000313" key="3">
    <source>
        <dbReference type="Proteomes" id="UP000028500"/>
    </source>
</evidence>
<dbReference type="OrthoDB" id="5498552at2"/>
<dbReference type="Gene3D" id="3.40.50.1820">
    <property type="entry name" value="alpha/beta hydrolase"/>
    <property type="match status" value="1"/>
</dbReference>
<accession>A0A077PDM9</accession>
<reference evidence="2" key="1">
    <citation type="submission" date="2013-07" db="EMBL/GenBank/DDBJ databases">
        <title>Sub-species coevolution in mutualistic symbiosis.</title>
        <authorList>
            <person name="Murfin K."/>
            <person name="Klassen J."/>
            <person name="Lee M."/>
            <person name="Forst S."/>
            <person name="Stock P."/>
            <person name="Goodrich-Blair H."/>
        </authorList>
    </citation>
    <scope>NUCLEOTIDE SEQUENCE [LARGE SCALE GENOMIC DNA]</scope>
    <source>
        <strain evidence="2">Kraussei Quebec</strain>
    </source>
</reference>
<dbReference type="PANTHER" id="PTHR45856">
    <property type="entry name" value="ALPHA/BETA-HYDROLASES SUPERFAMILY PROTEIN"/>
    <property type="match status" value="1"/>
</dbReference>
<name>A0A077PDM9_XENBV</name>
<dbReference type="HOGENOM" id="CLU_085391_0_0_6"/>
<sequence length="305" mass="34423">MYTHTEAAKLASLIMYAYDMNEKYYNNPTPPADPRIKEDGWNLIAYISGDDTSFSVEKKMLFTLPKSICYGYIAEKKDAPGEYVIIFRGTDDTNLLEDLHDITAIFTSPWSSAPERKVSRGFYSVYDSLKLIAFNSECDCDYSQLKLAGAITQIMSINGQFTILAHSLGATIASYLMCDIAFLAPNHSACLFACPRPGNNEFVEYVDNNFSHYEVFNYVKDIVPNLPPDFQVLDISQQWDYEYKSLPNITLLNPPEALSIADSIGCNHYLTSYIAILDPDEFTRVTTDNNAIQDEVRHPCVNAHK</sequence>
<dbReference type="SUPFAM" id="SSF53474">
    <property type="entry name" value="alpha/beta-Hydrolases"/>
    <property type="match status" value="1"/>
</dbReference>
<gene>
    <name evidence="2" type="ORF">XBKQ1_1990013</name>
</gene>
<keyword evidence="3" id="KW-1185">Reference proteome</keyword>
<comment type="caution">
    <text evidence="2">The sequence shown here is derived from an EMBL/GenBank/DDBJ whole genome shotgun (WGS) entry which is preliminary data.</text>
</comment>
<organism evidence="2 3">
    <name type="scientific">Xenorhabdus bovienii str. kraussei Quebec</name>
    <dbReference type="NCBI Taxonomy" id="1398203"/>
    <lineage>
        <taxon>Bacteria</taxon>
        <taxon>Pseudomonadati</taxon>
        <taxon>Pseudomonadota</taxon>
        <taxon>Gammaproteobacteria</taxon>
        <taxon>Enterobacterales</taxon>
        <taxon>Morganellaceae</taxon>
        <taxon>Xenorhabdus</taxon>
    </lineage>
</organism>
<evidence type="ECO:0000313" key="2">
    <source>
        <dbReference type="EMBL" id="CDH19248.1"/>
    </source>
</evidence>
<dbReference type="PANTHER" id="PTHR45856:SF24">
    <property type="entry name" value="FUNGAL LIPASE-LIKE DOMAIN-CONTAINING PROTEIN"/>
    <property type="match status" value="1"/>
</dbReference>
<feature type="domain" description="Fungal lipase-type" evidence="1">
    <location>
        <begin position="84"/>
        <end position="229"/>
    </location>
</feature>